<evidence type="ECO:0000256" key="1">
    <source>
        <dbReference type="ARBA" id="ARBA00009437"/>
    </source>
</evidence>
<evidence type="ECO:0000259" key="5">
    <source>
        <dbReference type="PROSITE" id="PS50931"/>
    </source>
</evidence>
<dbReference type="OrthoDB" id="9803735at2"/>
<evidence type="ECO:0000313" key="6">
    <source>
        <dbReference type="EMBL" id="TFF27853.1"/>
    </source>
</evidence>
<dbReference type="GO" id="GO:0003677">
    <property type="term" value="F:DNA binding"/>
    <property type="evidence" value="ECO:0007669"/>
    <property type="project" value="UniProtKB-KW"/>
</dbReference>
<dbReference type="InterPro" id="IPR050176">
    <property type="entry name" value="LTTR"/>
</dbReference>
<keyword evidence="7" id="KW-1185">Reference proteome</keyword>
<accession>A0A4Y8RV63</accession>
<dbReference type="Pfam" id="PF00126">
    <property type="entry name" value="HTH_1"/>
    <property type="match status" value="1"/>
</dbReference>
<comment type="similarity">
    <text evidence="1">Belongs to the LysR transcriptional regulatory family.</text>
</comment>
<dbReference type="SUPFAM" id="SSF46785">
    <property type="entry name" value="Winged helix' DNA-binding domain"/>
    <property type="match status" value="1"/>
</dbReference>
<dbReference type="PANTHER" id="PTHR30579">
    <property type="entry name" value="TRANSCRIPTIONAL REGULATOR"/>
    <property type="match status" value="1"/>
</dbReference>
<organism evidence="6 7">
    <name type="scientific">Jiella endophytica</name>
    <dbReference type="NCBI Taxonomy" id="2558362"/>
    <lineage>
        <taxon>Bacteria</taxon>
        <taxon>Pseudomonadati</taxon>
        <taxon>Pseudomonadota</taxon>
        <taxon>Alphaproteobacteria</taxon>
        <taxon>Hyphomicrobiales</taxon>
        <taxon>Aurantimonadaceae</taxon>
        <taxon>Jiella</taxon>
    </lineage>
</organism>
<sequence length="239" mass="24662">MLDPESVRLFVMAADYGNLTRAAEAAGTVQPVVSQRIKALKWDDHEPPTLALGISDHALGTAFDGVLRRLQGAVPARTPITVRLGQSAEVRSLYESGTVDLAIIRREANAGDGEILGEDPLAWRVPEGWTMPSGPVPIVSLPPPCGVRAVASRALDHAGLAWRDAFVGGSCLALVAAVRAGLGIAPLGRLVGGGLATANSAHGLPDLPSSKIVLLARTSMPAQAAAGRALAASVREALK</sequence>
<proteinExistence type="inferred from homology"/>
<comment type="caution">
    <text evidence="6">The sequence shown here is derived from an EMBL/GenBank/DDBJ whole genome shotgun (WGS) entry which is preliminary data.</text>
</comment>
<dbReference type="InterPro" id="IPR000847">
    <property type="entry name" value="LysR_HTH_N"/>
</dbReference>
<evidence type="ECO:0000256" key="2">
    <source>
        <dbReference type="ARBA" id="ARBA00023015"/>
    </source>
</evidence>
<dbReference type="GO" id="GO:0003700">
    <property type="term" value="F:DNA-binding transcription factor activity"/>
    <property type="evidence" value="ECO:0007669"/>
    <property type="project" value="InterPro"/>
</dbReference>
<dbReference type="InterPro" id="IPR005119">
    <property type="entry name" value="LysR_subst-bd"/>
</dbReference>
<dbReference type="AlphaFoldDB" id="A0A4Y8RV63"/>
<dbReference type="Pfam" id="PF03466">
    <property type="entry name" value="LysR_substrate"/>
    <property type="match status" value="1"/>
</dbReference>
<gene>
    <name evidence="6" type="ORF">E3C22_01270</name>
</gene>
<evidence type="ECO:0000313" key="7">
    <source>
        <dbReference type="Proteomes" id="UP000298179"/>
    </source>
</evidence>
<keyword evidence="4" id="KW-0804">Transcription</keyword>
<keyword evidence="3" id="KW-0238">DNA-binding</keyword>
<feature type="domain" description="HTH lysR-type" evidence="5">
    <location>
        <begin position="2"/>
        <end position="40"/>
    </location>
</feature>
<evidence type="ECO:0000256" key="4">
    <source>
        <dbReference type="ARBA" id="ARBA00023163"/>
    </source>
</evidence>
<name>A0A4Y8RV63_9HYPH</name>
<dbReference type="PROSITE" id="PS50931">
    <property type="entry name" value="HTH_LYSR"/>
    <property type="match status" value="1"/>
</dbReference>
<dbReference type="SUPFAM" id="SSF53850">
    <property type="entry name" value="Periplasmic binding protein-like II"/>
    <property type="match status" value="1"/>
</dbReference>
<dbReference type="PANTHER" id="PTHR30579:SF7">
    <property type="entry name" value="HTH-TYPE TRANSCRIPTIONAL REGULATOR LRHA-RELATED"/>
    <property type="match status" value="1"/>
</dbReference>
<evidence type="ECO:0000256" key="3">
    <source>
        <dbReference type="ARBA" id="ARBA00023125"/>
    </source>
</evidence>
<dbReference type="InterPro" id="IPR036390">
    <property type="entry name" value="WH_DNA-bd_sf"/>
</dbReference>
<dbReference type="Gene3D" id="1.10.10.10">
    <property type="entry name" value="Winged helix-like DNA-binding domain superfamily/Winged helix DNA-binding domain"/>
    <property type="match status" value="1"/>
</dbReference>
<dbReference type="Gene3D" id="3.40.190.10">
    <property type="entry name" value="Periplasmic binding protein-like II"/>
    <property type="match status" value="2"/>
</dbReference>
<dbReference type="Proteomes" id="UP000298179">
    <property type="component" value="Unassembled WGS sequence"/>
</dbReference>
<protein>
    <submittedName>
        <fullName evidence="6">LysR family transcriptional regulator</fullName>
    </submittedName>
</protein>
<dbReference type="EMBL" id="SOZD01000001">
    <property type="protein sequence ID" value="TFF27853.1"/>
    <property type="molecule type" value="Genomic_DNA"/>
</dbReference>
<dbReference type="InterPro" id="IPR036388">
    <property type="entry name" value="WH-like_DNA-bd_sf"/>
</dbReference>
<keyword evidence="2" id="KW-0805">Transcription regulation</keyword>
<reference evidence="6 7" key="1">
    <citation type="submission" date="2019-03" db="EMBL/GenBank/DDBJ databases">
        <title>Jiella endophytica sp. nov., a novel endophytic bacterium isolated from root of Ficus microcarpa Linn. f.</title>
        <authorList>
            <person name="Tuo L."/>
        </authorList>
    </citation>
    <scope>NUCLEOTIDE SEQUENCE [LARGE SCALE GENOMIC DNA]</scope>
    <source>
        <strain evidence="6 7">CBS5Q-3</strain>
    </source>
</reference>